<dbReference type="OrthoDB" id="8192496at2759"/>
<comment type="caution">
    <text evidence="2">The sequence shown here is derived from an EMBL/GenBank/DDBJ whole genome shotgun (WGS) entry which is preliminary data.</text>
</comment>
<protein>
    <recommendedName>
        <fullName evidence="1">DUF4817 domain-containing protein</fullName>
    </recommendedName>
</protein>
<name>A0A4Y2C2W4_ARAVE</name>
<organism evidence="2 3">
    <name type="scientific">Araneus ventricosus</name>
    <name type="common">Orbweaver spider</name>
    <name type="synonym">Epeira ventricosa</name>
    <dbReference type="NCBI Taxonomy" id="182803"/>
    <lineage>
        <taxon>Eukaryota</taxon>
        <taxon>Metazoa</taxon>
        <taxon>Ecdysozoa</taxon>
        <taxon>Arthropoda</taxon>
        <taxon>Chelicerata</taxon>
        <taxon>Arachnida</taxon>
        <taxon>Araneae</taxon>
        <taxon>Araneomorphae</taxon>
        <taxon>Entelegynae</taxon>
        <taxon>Araneoidea</taxon>
        <taxon>Araneidae</taxon>
        <taxon>Araneus</taxon>
    </lineage>
</organism>
<dbReference type="EMBL" id="BGPR01161753">
    <property type="protein sequence ID" value="GBL98449.1"/>
    <property type="molecule type" value="Genomic_DNA"/>
</dbReference>
<evidence type="ECO:0000313" key="2">
    <source>
        <dbReference type="EMBL" id="GBL98449.1"/>
    </source>
</evidence>
<dbReference type="Pfam" id="PF16087">
    <property type="entry name" value="DUF4817"/>
    <property type="match status" value="1"/>
</dbReference>
<accession>A0A4Y2C2W4</accession>
<dbReference type="AlphaFoldDB" id="A0A4Y2C2W4"/>
<reference evidence="2 3" key="1">
    <citation type="journal article" date="2019" name="Sci. Rep.">
        <title>Orb-weaving spider Araneus ventricosus genome elucidates the spidroin gene catalogue.</title>
        <authorList>
            <person name="Kono N."/>
            <person name="Nakamura H."/>
            <person name="Ohtoshi R."/>
            <person name="Moran D.A.P."/>
            <person name="Shinohara A."/>
            <person name="Yoshida Y."/>
            <person name="Fujiwara M."/>
            <person name="Mori M."/>
            <person name="Tomita M."/>
            <person name="Arakawa K."/>
        </authorList>
    </citation>
    <scope>NUCLEOTIDE SEQUENCE [LARGE SCALE GENOMIC DNA]</scope>
</reference>
<keyword evidence="3" id="KW-1185">Reference proteome</keyword>
<evidence type="ECO:0000313" key="3">
    <source>
        <dbReference type="Proteomes" id="UP000499080"/>
    </source>
</evidence>
<gene>
    <name evidence="2" type="ORF">AVEN_185607_1</name>
</gene>
<dbReference type="Proteomes" id="UP000499080">
    <property type="component" value="Unassembled WGS sequence"/>
</dbReference>
<evidence type="ECO:0000259" key="1">
    <source>
        <dbReference type="Pfam" id="PF16087"/>
    </source>
</evidence>
<sequence length="91" mass="9988">MHSPSLKARLVARVLARWQACSGTGQDGGNAGEEFSVLEYAKCSSVSSVQRAFLRKYGKAAPGHQSILRWFRQFRETGCLCKGKTTGRPVL</sequence>
<feature type="domain" description="DUF4817" evidence="1">
    <location>
        <begin position="40"/>
        <end position="80"/>
    </location>
</feature>
<proteinExistence type="predicted"/>
<dbReference type="InterPro" id="IPR032135">
    <property type="entry name" value="DUF4817"/>
</dbReference>